<dbReference type="InterPro" id="IPR011701">
    <property type="entry name" value="MFS"/>
</dbReference>
<feature type="transmembrane region" description="Helical" evidence="4">
    <location>
        <begin position="258"/>
        <end position="279"/>
    </location>
</feature>
<evidence type="ECO:0000256" key="3">
    <source>
        <dbReference type="ARBA" id="ARBA00022475"/>
    </source>
</evidence>
<keyword evidence="4" id="KW-1133">Transmembrane helix</keyword>
<dbReference type="InterPro" id="IPR020846">
    <property type="entry name" value="MFS_dom"/>
</dbReference>
<feature type="transmembrane region" description="Helical" evidence="4">
    <location>
        <begin position="172"/>
        <end position="191"/>
    </location>
</feature>
<feature type="transmembrane region" description="Helical" evidence="4">
    <location>
        <begin position="353"/>
        <end position="374"/>
    </location>
</feature>
<comment type="caution">
    <text evidence="6">The sequence shown here is derived from an EMBL/GenBank/DDBJ whole genome shotgun (WGS) entry which is preliminary data.</text>
</comment>
<dbReference type="PANTHER" id="PTHR43045">
    <property type="entry name" value="SHIKIMATE TRANSPORTER"/>
    <property type="match status" value="1"/>
</dbReference>
<dbReference type="RefSeq" id="WP_217278512.1">
    <property type="nucleotide sequence ID" value="NZ_BAAALX010000016.1"/>
</dbReference>
<dbReference type="CDD" id="cd17369">
    <property type="entry name" value="MFS_ShiA_like"/>
    <property type="match status" value="1"/>
</dbReference>
<evidence type="ECO:0000256" key="2">
    <source>
        <dbReference type="ARBA" id="ARBA00022448"/>
    </source>
</evidence>
<feature type="transmembrane region" description="Helical" evidence="4">
    <location>
        <begin position="218"/>
        <end position="238"/>
    </location>
</feature>
<organism evidence="6 7">
    <name type="scientific">Brevibacterium permense</name>
    <dbReference type="NCBI Taxonomy" id="234834"/>
    <lineage>
        <taxon>Bacteria</taxon>
        <taxon>Bacillati</taxon>
        <taxon>Actinomycetota</taxon>
        <taxon>Actinomycetes</taxon>
        <taxon>Micrococcales</taxon>
        <taxon>Brevibacteriaceae</taxon>
        <taxon>Brevibacterium</taxon>
    </lineage>
</organism>
<dbReference type="Proteomes" id="UP001500177">
    <property type="component" value="Unassembled WGS sequence"/>
</dbReference>
<feature type="transmembrane region" description="Helical" evidence="4">
    <location>
        <begin position="69"/>
        <end position="87"/>
    </location>
</feature>
<feature type="transmembrane region" description="Helical" evidence="4">
    <location>
        <begin position="288"/>
        <end position="307"/>
    </location>
</feature>
<dbReference type="EMBL" id="BAAALX010000016">
    <property type="protein sequence ID" value="GAA1522606.1"/>
    <property type="molecule type" value="Genomic_DNA"/>
</dbReference>
<keyword evidence="3" id="KW-1003">Cell membrane</keyword>
<reference evidence="6 7" key="1">
    <citation type="journal article" date="2019" name="Int. J. Syst. Evol. Microbiol.">
        <title>The Global Catalogue of Microorganisms (GCM) 10K type strain sequencing project: providing services to taxonomists for standard genome sequencing and annotation.</title>
        <authorList>
            <consortium name="The Broad Institute Genomics Platform"/>
            <consortium name="The Broad Institute Genome Sequencing Center for Infectious Disease"/>
            <person name="Wu L."/>
            <person name="Ma J."/>
        </authorList>
    </citation>
    <scope>NUCLEOTIDE SEQUENCE [LARGE SCALE GENOMIC DNA]</scope>
    <source>
        <strain evidence="6 7">JCM 13318</strain>
    </source>
</reference>
<feature type="domain" description="Major facilitator superfamily (MFS) profile" evidence="5">
    <location>
        <begin position="1"/>
        <end position="406"/>
    </location>
</feature>
<evidence type="ECO:0000256" key="4">
    <source>
        <dbReference type="SAM" id="Phobius"/>
    </source>
</evidence>
<feature type="transmembrane region" description="Helical" evidence="4">
    <location>
        <begin position="380"/>
        <end position="400"/>
    </location>
</feature>
<keyword evidence="2" id="KW-0813">Transport</keyword>
<feature type="transmembrane region" description="Helical" evidence="4">
    <location>
        <begin position="133"/>
        <end position="160"/>
    </location>
</feature>
<protein>
    <submittedName>
        <fullName evidence="6">MFS transporter</fullName>
    </submittedName>
</protein>
<dbReference type="Pfam" id="PF07690">
    <property type="entry name" value="MFS_1"/>
    <property type="match status" value="1"/>
</dbReference>
<evidence type="ECO:0000259" key="5">
    <source>
        <dbReference type="PROSITE" id="PS50850"/>
    </source>
</evidence>
<evidence type="ECO:0000256" key="1">
    <source>
        <dbReference type="ARBA" id="ARBA00004651"/>
    </source>
</evidence>
<feature type="transmembrane region" description="Helical" evidence="4">
    <location>
        <begin position="313"/>
        <end position="341"/>
    </location>
</feature>
<gene>
    <name evidence="6" type="ORF">GCM10009690_27390</name>
</gene>
<keyword evidence="7" id="KW-1185">Reference proteome</keyword>
<evidence type="ECO:0000313" key="6">
    <source>
        <dbReference type="EMBL" id="GAA1522606.1"/>
    </source>
</evidence>
<comment type="subcellular location">
    <subcellularLocation>
        <location evidence="1">Cell membrane</location>
        <topology evidence="1">Multi-pass membrane protein</topology>
    </subcellularLocation>
</comment>
<feature type="transmembrane region" description="Helical" evidence="4">
    <location>
        <begin position="37"/>
        <end position="57"/>
    </location>
</feature>
<sequence length="423" mass="45517">MIGTTIEWYDYYIFGTAAVLVINDQFFPDLSPAAGTLASLATFSVAFIARPFGGIIFGHFGDKVSRKTILVWSLMLMGVSTVLVGFLPNYAAIGIWAPILLVALRFLQGLAVGGEWGGAVLMALEHAPQNKKAFYASWTQSGVPAALVLSSTIFLFMQMMDEPAFHSWGWRVPFWISAALIVVGLFIRLRITESPEFLKMKADKREVRIPLFELLRTAWWPLLLGIFTLASPNIIFYISSVYLLSYGPDHAGLSRDAVFVALIVASSLAVFTIPLVAVIADRVGKKKIMLTGAVMVALFIFPVFWLVDTGQPLGALVAMILALPIAHATAYAVVASFIPELFQPEVRFTGSSLAYQIGGIVTSAPAPVIAATLIQNTGSSMSIALYVSIAALVGFVAIALSRKHQEPTPQVSTEPAVGGSGGR</sequence>
<proteinExistence type="predicted"/>
<keyword evidence="4" id="KW-0472">Membrane</keyword>
<dbReference type="PANTHER" id="PTHR43045:SF1">
    <property type="entry name" value="SHIKIMATE TRANSPORTER"/>
    <property type="match status" value="1"/>
</dbReference>
<name>A0ABN2AMK5_9MICO</name>
<accession>A0ABN2AMK5</accession>
<feature type="transmembrane region" description="Helical" evidence="4">
    <location>
        <begin position="93"/>
        <end position="112"/>
    </location>
</feature>
<evidence type="ECO:0000313" key="7">
    <source>
        <dbReference type="Proteomes" id="UP001500177"/>
    </source>
</evidence>
<keyword evidence="4" id="KW-0812">Transmembrane</keyword>
<dbReference type="PROSITE" id="PS50850">
    <property type="entry name" value="MFS"/>
    <property type="match status" value="1"/>
</dbReference>